<keyword evidence="6" id="KW-1185">Reference proteome</keyword>
<dbReference type="Pfam" id="PF12833">
    <property type="entry name" value="HTH_18"/>
    <property type="match status" value="1"/>
</dbReference>
<comment type="caution">
    <text evidence="5">The sequence shown here is derived from an EMBL/GenBank/DDBJ whole genome shotgun (WGS) entry which is preliminary data.</text>
</comment>
<evidence type="ECO:0000256" key="3">
    <source>
        <dbReference type="ARBA" id="ARBA00023163"/>
    </source>
</evidence>
<reference evidence="6" key="1">
    <citation type="submission" date="2023-07" db="EMBL/GenBank/DDBJ databases">
        <title>Genomic characterization of faba bean (Vicia faba) microsymbionts in Mexican soils.</title>
        <authorList>
            <person name="Rivera Orduna F.N."/>
            <person name="Guevara-Luna J."/>
            <person name="Yan J."/>
            <person name="Arroyo-Herrera I."/>
            <person name="Li Y."/>
            <person name="Vasquez-Murrieta M.S."/>
            <person name="Wang E.T."/>
        </authorList>
    </citation>
    <scope>NUCLEOTIDE SEQUENCE [LARGE SCALE GENOMIC DNA]</scope>
    <source>
        <strain evidence="6">CH6</strain>
    </source>
</reference>
<evidence type="ECO:0000256" key="1">
    <source>
        <dbReference type="ARBA" id="ARBA00023015"/>
    </source>
</evidence>
<evidence type="ECO:0000313" key="6">
    <source>
        <dbReference type="Proteomes" id="UP001269402"/>
    </source>
</evidence>
<dbReference type="PANTHER" id="PTHR46796:SF7">
    <property type="entry name" value="ARAC FAMILY TRANSCRIPTIONAL REGULATOR"/>
    <property type="match status" value="1"/>
</dbReference>
<dbReference type="InterPro" id="IPR009057">
    <property type="entry name" value="Homeodomain-like_sf"/>
</dbReference>
<evidence type="ECO:0000259" key="4">
    <source>
        <dbReference type="PROSITE" id="PS01124"/>
    </source>
</evidence>
<dbReference type="PROSITE" id="PS01124">
    <property type="entry name" value="HTH_ARAC_FAMILY_2"/>
    <property type="match status" value="1"/>
</dbReference>
<dbReference type="GO" id="GO:0003700">
    <property type="term" value="F:DNA-binding transcription factor activity"/>
    <property type="evidence" value="ECO:0007669"/>
    <property type="project" value="InterPro"/>
</dbReference>
<accession>A0AAW8P749</accession>
<dbReference type="GO" id="GO:0043565">
    <property type="term" value="F:sequence-specific DNA binding"/>
    <property type="evidence" value="ECO:0007669"/>
    <property type="project" value="InterPro"/>
</dbReference>
<name>A0AAW8P749_9HYPH</name>
<dbReference type="PANTHER" id="PTHR46796">
    <property type="entry name" value="HTH-TYPE TRANSCRIPTIONAL ACTIVATOR RHAS-RELATED"/>
    <property type="match status" value="1"/>
</dbReference>
<protein>
    <submittedName>
        <fullName evidence="5">Helix-turn-helix transcriptional regulator</fullName>
    </submittedName>
</protein>
<dbReference type="InterPro" id="IPR050204">
    <property type="entry name" value="AraC_XylS_family_regulators"/>
</dbReference>
<evidence type="ECO:0000256" key="2">
    <source>
        <dbReference type="ARBA" id="ARBA00023125"/>
    </source>
</evidence>
<dbReference type="InterPro" id="IPR018062">
    <property type="entry name" value="HTH_AraC-typ_CS"/>
</dbReference>
<organism evidence="5 6">
    <name type="scientific">Rhizobium redzepovicii</name>
    <dbReference type="NCBI Taxonomy" id="2867518"/>
    <lineage>
        <taxon>Bacteria</taxon>
        <taxon>Pseudomonadati</taxon>
        <taxon>Pseudomonadota</taxon>
        <taxon>Alphaproteobacteria</taxon>
        <taxon>Hyphomicrobiales</taxon>
        <taxon>Rhizobiaceae</taxon>
        <taxon>Rhizobium/Agrobacterium group</taxon>
        <taxon>Rhizobium</taxon>
    </lineage>
</organism>
<keyword evidence="1" id="KW-0805">Transcription regulation</keyword>
<evidence type="ECO:0000313" key="5">
    <source>
        <dbReference type="EMBL" id="MDR9762873.1"/>
    </source>
</evidence>
<gene>
    <name evidence="5" type="ORF">RJJ37_25175</name>
</gene>
<sequence>MSRSSFAARFTATAGIGPLGYLARWRMHIACKALRDDNLPVASVGALIGYSSQGAFSNAFERATGLSRSLWRERQAGANAA</sequence>
<dbReference type="EMBL" id="JAVLSH010000012">
    <property type="protein sequence ID" value="MDR9762873.1"/>
    <property type="molecule type" value="Genomic_DNA"/>
</dbReference>
<keyword evidence="2" id="KW-0238">DNA-binding</keyword>
<dbReference type="Gene3D" id="1.10.10.60">
    <property type="entry name" value="Homeodomain-like"/>
    <property type="match status" value="1"/>
</dbReference>
<dbReference type="InterPro" id="IPR018060">
    <property type="entry name" value="HTH_AraC"/>
</dbReference>
<feature type="domain" description="HTH araC/xylS-type" evidence="4">
    <location>
        <begin position="1"/>
        <end position="74"/>
    </location>
</feature>
<dbReference type="Proteomes" id="UP001269402">
    <property type="component" value="Unassembled WGS sequence"/>
</dbReference>
<dbReference type="PROSITE" id="PS00041">
    <property type="entry name" value="HTH_ARAC_FAMILY_1"/>
    <property type="match status" value="1"/>
</dbReference>
<dbReference type="SUPFAM" id="SSF46689">
    <property type="entry name" value="Homeodomain-like"/>
    <property type="match status" value="1"/>
</dbReference>
<proteinExistence type="predicted"/>
<dbReference type="RefSeq" id="WP_310808429.1">
    <property type="nucleotide sequence ID" value="NZ_JAVLSH010000012.1"/>
</dbReference>
<dbReference type="AlphaFoldDB" id="A0AAW8P749"/>
<keyword evidence="3" id="KW-0804">Transcription</keyword>
<dbReference type="SMART" id="SM00342">
    <property type="entry name" value="HTH_ARAC"/>
    <property type="match status" value="1"/>
</dbReference>